<reference evidence="3 4" key="1">
    <citation type="submission" date="2016-05" db="EMBL/GenBank/DDBJ databases">
        <title>First whole genome sequencing of Entamoeba histolytica HM1:IMSS-clone-6.</title>
        <authorList>
            <person name="Mukherjee Avik.K."/>
            <person name="Izumyama S."/>
            <person name="Nakada-Tsukui K."/>
            <person name="Nozaki T."/>
        </authorList>
    </citation>
    <scope>NUCLEOTIDE SEQUENCE [LARGE SCALE GENOMIC DNA]</scope>
    <source>
        <strain evidence="3 4">HM1:IMSS clone 6</strain>
    </source>
</reference>
<dbReference type="VEuPathDB" id="AmoebaDB:EHI8A_167150"/>
<accession>A0A5K1U4Q0</accession>
<dbReference type="PROSITE" id="PS50005">
    <property type="entry name" value="TPR"/>
    <property type="match status" value="1"/>
</dbReference>
<dbReference type="OMA" id="MNFGAMV"/>
<organism evidence="3 4">
    <name type="scientific">Entamoeba histolytica</name>
    <dbReference type="NCBI Taxonomy" id="5759"/>
    <lineage>
        <taxon>Eukaryota</taxon>
        <taxon>Amoebozoa</taxon>
        <taxon>Evosea</taxon>
        <taxon>Archamoebae</taxon>
        <taxon>Mastigamoebida</taxon>
        <taxon>Entamoebidae</taxon>
        <taxon>Entamoeba</taxon>
    </lineage>
</organism>
<dbReference type="InterPro" id="IPR024420">
    <property type="entry name" value="TRAPP_III_complex_Trs85"/>
</dbReference>
<dbReference type="Pfam" id="PF26254">
    <property type="entry name" value="Ig_TRAPPC9-Trs120_1st"/>
    <property type="match status" value="1"/>
</dbReference>
<dbReference type="InterPro" id="IPR058565">
    <property type="entry name" value="Ig_TRAPPC9_Trs120_1st"/>
</dbReference>
<sequence length="982" mass="113946">MKKSIFEEDLRIGKKLIRYGFAPRISFLTSRTVQLEIKDPINKLLSPLETICLIGTEDKPVILTSLFPDISKKQKSSYLTEDCKIVSDWYCIYRWASTVEIVSEPTNNFGKPICVVIACSDNDCNGDVVSALAGLSTDVEQLKHLNGEKSEKIYVCFTQRKIEFRSQWKYTICINSNDKKSICDARQKLVEYSYEIVQNEIKRLDDLIIGRSGIRGIMREIFTDKNEFELEKEKSKTFENIHQQIGDLYFSIGKYDNAIEEYLKALPEYLDNIRQVKGCKEMIGYSLYMKGSPFINEMREAFDYFYSNSKNSESLIESDYLIARRIGMNFGAMIKGKEWERHMIRVKHMKELSPLFSALINEQIAMRMIDNSPRKATLSFMEAANKYFLANERLGSIRCICTGRCIYYSKKDLIIPSLITSKCLVEEMVNEIKDINSISFFIFACDCRLRYTQKLSLYNPIDIQLKEIQKEIVVGEKSSIVLVIQNNESFPIHLNTIKIDVEGADEIKNVFIEEKKSKEVTLQFTMPKEGEYLIHGINVGMYGFKFKLAFSEAYKIKVRSFKIPICIELNTKKDVFNGELITTKINIKNIIEQSVDFISIEISPQYGIYGGTKKDDCKIFNIGKIKNEEVKSLEIIHRVIKENSSLILKFKINEEECFIEHINYNVSSPLFIQSQLLGRIRNVKETQIKFGLKQNQLKEKIKIKNISLLSKSWNKLNCIKKDETSIIIGVHSFSSNELLNETISIDQFSNEIQHDFQQNNIINELAIQYVKNEYPMMLKEVIDNICSLIWQYKDSINVTFIDFIPAVLHRNNQTYPYHFTYNSLLSKSKAGQLTKHSTLLASLHSIFIGHFVEFEYEKEVNLMEPIEVKIHFYNTTNYPIKISLFGESSLNRISYYSQFEKIVTNSFWYGSIGSELEINSWKEKEVLMTCVFLNYGEQTLPPIYWKYSFEEGIWSDQIPLNIYDHSLTLIAPISSISTEFIE</sequence>
<dbReference type="VEuPathDB" id="AmoebaDB:EHI7A_148140"/>
<evidence type="ECO:0000256" key="1">
    <source>
        <dbReference type="PROSITE-ProRule" id="PRU00339"/>
    </source>
</evidence>
<evidence type="ECO:0000313" key="4">
    <source>
        <dbReference type="Proteomes" id="UP000078387"/>
    </source>
</evidence>
<dbReference type="InterPro" id="IPR011990">
    <property type="entry name" value="TPR-like_helical_dom_sf"/>
</dbReference>
<gene>
    <name evidence="3" type="ORF">CL6EHI_068540</name>
</gene>
<dbReference type="InterPro" id="IPR019734">
    <property type="entry name" value="TPR_rpt"/>
</dbReference>
<dbReference type="VEuPathDB" id="AmoebaDB:EHI_068540"/>
<comment type="caution">
    <text evidence="3">The sequence shown here is derived from an EMBL/GenBank/DDBJ whole genome shotgun (WGS) entry which is preliminary data.</text>
</comment>
<dbReference type="PANTHER" id="PTHR12975:SF6">
    <property type="entry name" value="TRAFFICKING PROTEIN PARTICLE COMPLEX SUBUNIT 8"/>
    <property type="match status" value="1"/>
</dbReference>
<dbReference type="GO" id="GO:1990072">
    <property type="term" value="C:TRAPPIII protein complex"/>
    <property type="evidence" value="ECO:0007669"/>
    <property type="project" value="TreeGrafter"/>
</dbReference>
<evidence type="ECO:0000259" key="2">
    <source>
        <dbReference type="Pfam" id="PF26254"/>
    </source>
</evidence>
<protein>
    <recommendedName>
        <fullName evidence="2">Trs120/TRAPPC9 first Ig-like domain-containing protein</fullName>
    </recommendedName>
</protein>
<dbReference type="Proteomes" id="UP000078387">
    <property type="component" value="Unassembled WGS sequence"/>
</dbReference>
<feature type="repeat" description="TPR" evidence="1">
    <location>
        <begin position="239"/>
        <end position="272"/>
    </location>
</feature>
<dbReference type="VEuPathDB" id="AmoebaDB:KM1_134010"/>
<proteinExistence type="predicted"/>
<dbReference type="Gene3D" id="1.25.40.10">
    <property type="entry name" value="Tetratricopeptide repeat domain"/>
    <property type="match status" value="1"/>
</dbReference>
<keyword evidence="1" id="KW-0802">TPR repeat</keyword>
<dbReference type="PANTHER" id="PTHR12975">
    <property type="entry name" value="TRANSPORT PROTEIN TRAPP"/>
    <property type="match status" value="1"/>
</dbReference>
<dbReference type="AlphaFoldDB" id="A0A5K1U4Q0"/>
<name>A0A5K1U4Q0_ENTHI</name>
<feature type="domain" description="Trs120/TRAPPC9 first Ig-like" evidence="2">
    <location>
        <begin position="457"/>
        <end position="545"/>
    </location>
</feature>
<dbReference type="EMBL" id="BDEQ01000001">
    <property type="protein sequence ID" value="GAT92115.1"/>
    <property type="molecule type" value="Genomic_DNA"/>
</dbReference>
<evidence type="ECO:0000313" key="3">
    <source>
        <dbReference type="EMBL" id="GAT92115.1"/>
    </source>
</evidence>